<dbReference type="Gene3D" id="2.40.10.10">
    <property type="entry name" value="Trypsin-like serine proteases"/>
    <property type="match status" value="3"/>
</dbReference>
<dbReference type="PRINTS" id="PR00722">
    <property type="entry name" value="CHYMOTRYPSIN"/>
</dbReference>
<dbReference type="EMBL" id="OW152837">
    <property type="protein sequence ID" value="CAH2057839.1"/>
    <property type="molecule type" value="Genomic_DNA"/>
</dbReference>
<dbReference type="CDD" id="cd00190">
    <property type="entry name" value="Tryp_SPc"/>
    <property type="match status" value="1"/>
</dbReference>
<accession>A0ABN8IK78</accession>
<feature type="domain" description="Peptidase S1" evidence="2">
    <location>
        <begin position="173"/>
        <end position="433"/>
    </location>
</feature>
<sequence>MKAVFIVCACLLNEVIGQGNWQFVGNPLIHAYPCKNVKDIVMSYEPGFPEGKNNMYSVLIERNLPPFTEIDLKTDIAAVVKLADKSKGRVSVIAPNTFNIRTFNETDSIAFAVKGPSTGLLPYFDSVKINAEELCTNPRKGFFKKFVKGSDGKIPQGPLGFCGRRKVLHTELIVGGTTTKAGDWPWHVAIYRLYKSVIKYICGGTLLSKNYVLTAAHCASIRGEAVIPDILNVILGKHNLVGGDVAIQEKEVFSVILHENYNFQLGLDNDIALLKLRTEVTYSDYVQPSCLWTEQVHERSPIKEIYGTIVGWGFDQNNELASELRQANIPIIPENVCYKSNPLFYAKVLNENKFCAGSKNGTSACNGDSGGGLFVFIPDISQDTAPNAQGAWYLKGLVSLTVSKRDARICDPTQYVVFTDVSKYKEWIEKYVE</sequence>
<dbReference type="InterPro" id="IPR001314">
    <property type="entry name" value="Peptidase_S1A"/>
</dbReference>
<feature type="non-terminal residue" evidence="3">
    <location>
        <position position="1"/>
    </location>
</feature>
<dbReference type="PROSITE" id="PS50240">
    <property type="entry name" value="TRYPSIN_DOM"/>
    <property type="match status" value="1"/>
</dbReference>
<dbReference type="PANTHER" id="PTHR24260">
    <property type="match status" value="1"/>
</dbReference>
<protein>
    <recommendedName>
        <fullName evidence="2">Peptidase S1 domain-containing protein</fullName>
    </recommendedName>
</protein>
<name>A0ABN8IK78_9NEOP</name>
<dbReference type="InterPro" id="IPR009003">
    <property type="entry name" value="Peptidase_S1_PA"/>
</dbReference>
<keyword evidence="1" id="KW-0732">Signal</keyword>
<dbReference type="InterPro" id="IPR018114">
    <property type="entry name" value="TRYPSIN_HIS"/>
</dbReference>
<dbReference type="Pfam" id="PF00089">
    <property type="entry name" value="Trypsin"/>
    <property type="match status" value="1"/>
</dbReference>
<dbReference type="PANTHER" id="PTHR24260:SF143">
    <property type="entry name" value="SERINE PROTEASE GD-LIKE PROTEIN"/>
    <property type="match status" value="1"/>
</dbReference>
<dbReference type="InterPro" id="IPR043504">
    <property type="entry name" value="Peptidase_S1_PA_chymotrypsin"/>
</dbReference>
<feature type="signal peptide" evidence="1">
    <location>
        <begin position="1"/>
        <end position="17"/>
    </location>
</feature>
<dbReference type="InterPro" id="IPR001254">
    <property type="entry name" value="Trypsin_dom"/>
</dbReference>
<evidence type="ECO:0000313" key="3">
    <source>
        <dbReference type="EMBL" id="CAH2057839.1"/>
    </source>
</evidence>
<dbReference type="Proteomes" id="UP000837857">
    <property type="component" value="Chromosome 25"/>
</dbReference>
<evidence type="ECO:0000259" key="2">
    <source>
        <dbReference type="PROSITE" id="PS50240"/>
    </source>
</evidence>
<dbReference type="InterPro" id="IPR051333">
    <property type="entry name" value="CLIP_Serine_Protease"/>
</dbReference>
<proteinExistence type="predicted"/>
<gene>
    <name evidence="3" type="ORF">IPOD504_LOCUS10328</name>
</gene>
<organism evidence="3 4">
    <name type="scientific">Iphiclides podalirius</name>
    <name type="common">scarce swallowtail</name>
    <dbReference type="NCBI Taxonomy" id="110791"/>
    <lineage>
        <taxon>Eukaryota</taxon>
        <taxon>Metazoa</taxon>
        <taxon>Ecdysozoa</taxon>
        <taxon>Arthropoda</taxon>
        <taxon>Hexapoda</taxon>
        <taxon>Insecta</taxon>
        <taxon>Pterygota</taxon>
        <taxon>Neoptera</taxon>
        <taxon>Endopterygota</taxon>
        <taxon>Lepidoptera</taxon>
        <taxon>Glossata</taxon>
        <taxon>Ditrysia</taxon>
        <taxon>Papilionoidea</taxon>
        <taxon>Papilionidae</taxon>
        <taxon>Papilioninae</taxon>
        <taxon>Iphiclides</taxon>
    </lineage>
</organism>
<dbReference type="SUPFAM" id="SSF50494">
    <property type="entry name" value="Trypsin-like serine proteases"/>
    <property type="match status" value="1"/>
</dbReference>
<dbReference type="PROSITE" id="PS00134">
    <property type="entry name" value="TRYPSIN_HIS"/>
    <property type="match status" value="1"/>
</dbReference>
<evidence type="ECO:0000313" key="4">
    <source>
        <dbReference type="Proteomes" id="UP000837857"/>
    </source>
</evidence>
<evidence type="ECO:0000256" key="1">
    <source>
        <dbReference type="SAM" id="SignalP"/>
    </source>
</evidence>
<reference evidence="3" key="1">
    <citation type="submission" date="2022-03" db="EMBL/GenBank/DDBJ databases">
        <authorList>
            <person name="Martin H S."/>
        </authorList>
    </citation>
    <scope>NUCLEOTIDE SEQUENCE</scope>
</reference>
<feature type="chain" id="PRO_5046647730" description="Peptidase S1 domain-containing protein" evidence="1">
    <location>
        <begin position="18"/>
        <end position="433"/>
    </location>
</feature>
<keyword evidence="4" id="KW-1185">Reference proteome</keyword>
<dbReference type="SMART" id="SM00020">
    <property type="entry name" value="Tryp_SPc"/>
    <property type="match status" value="1"/>
</dbReference>